<dbReference type="PIRSF" id="PIRSF029218">
    <property type="entry name" value="ParE"/>
    <property type="match status" value="1"/>
</dbReference>
<keyword evidence="2" id="KW-1277">Toxin-antitoxin system</keyword>
<reference evidence="5 6" key="2">
    <citation type="submission" date="2016-11" db="EMBL/GenBank/DDBJ databases">
        <authorList>
            <person name="Jaros S."/>
            <person name="Januszkiewicz K."/>
            <person name="Wedrychowicz H."/>
        </authorList>
    </citation>
    <scope>NUCLEOTIDE SEQUENCE [LARGE SCALE GENOMIC DNA]</scope>
    <source>
        <strain evidence="5 6">ACAM 239</strain>
    </source>
</reference>
<dbReference type="Gene3D" id="3.30.2310.20">
    <property type="entry name" value="RelE-like"/>
    <property type="match status" value="1"/>
</dbReference>
<evidence type="ECO:0000256" key="1">
    <source>
        <dbReference type="ARBA" id="ARBA00006226"/>
    </source>
</evidence>
<comment type="similarity">
    <text evidence="1 3">Belongs to the RelE toxin family.</text>
</comment>
<proteinExistence type="inferred from homology"/>
<dbReference type="InterPro" id="IPR035093">
    <property type="entry name" value="RelE/ParE_toxin_dom_sf"/>
</dbReference>
<sequence length="97" mass="11323">MRPYLLTSSARKDVVEIGRFTTEKWGKRQRDTYLRQLDDAFKLLARQPDIGRDTGDIKPGYKKFSQGSHVIFYRAGTESRIVVIRILHNSMDVEQHL</sequence>
<dbReference type="Pfam" id="PF05016">
    <property type="entry name" value="ParE_toxin"/>
    <property type="match status" value="1"/>
</dbReference>
<gene>
    <name evidence="4" type="ORF">SAMN04490369_10864</name>
    <name evidence="5" type="ORF">SAMN05878438_1083</name>
</gene>
<dbReference type="EMBL" id="FODB01000086">
    <property type="protein sequence ID" value="SEO41103.1"/>
    <property type="molecule type" value="Genomic_DNA"/>
</dbReference>
<dbReference type="InterPro" id="IPR028344">
    <property type="entry name" value="ParE1/4"/>
</dbReference>
<protein>
    <recommendedName>
        <fullName evidence="3">Toxin</fullName>
    </recommendedName>
</protein>
<evidence type="ECO:0000313" key="7">
    <source>
        <dbReference type="Proteomes" id="UP000199493"/>
    </source>
</evidence>
<dbReference type="InterPro" id="IPR051803">
    <property type="entry name" value="TA_system_RelE-like_toxin"/>
</dbReference>
<evidence type="ECO:0000256" key="2">
    <source>
        <dbReference type="ARBA" id="ARBA00022649"/>
    </source>
</evidence>
<organism evidence="5 6">
    <name type="scientific">Vreelandella aquamarina</name>
    <dbReference type="NCBI Taxonomy" id="77097"/>
    <lineage>
        <taxon>Bacteria</taxon>
        <taxon>Pseudomonadati</taxon>
        <taxon>Pseudomonadota</taxon>
        <taxon>Gammaproteobacteria</taxon>
        <taxon>Oceanospirillales</taxon>
        <taxon>Halomonadaceae</taxon>
        <taxon>Vreelandella</taxon>
    </lineage>
</organism>
<accession>A0A1H8PHS7</accession>
<dbReference type="AlphaFoldDB" id="A0A1N6HB98"/>
<dbReference type="PANTHER" id="PTHR33755">
    <property type="entry name" value="TOXIN PARE1-RELATED"/>
    <property type="match status" value="1"/>
</dbReference>
<dbReference type="STRING" id="77097.SAMN04490369_10864"/>
<dbReference type="RefSeq" id="WP_058579745.1">
    <property type="nucleotide sequence ID" value="NZ_AP022821.1"/>
</dbReference>
<reference evidence="4 7" key="1">
    <citation type="submission" date="2016-10" db="EMBL/GenBank/DDBJ databases">
        <authorList>
            <person name="de Groot N.N."/>
        </authorList>
    </citation>
    <scope>NUCLEOTIDE SEQUENCE [LARGE SCALE GENOMIC DNA]</scope>
    <source>
        <strain evidence="4 7">558</strain>
    </source>
</reference>
<evidence type="ECO:0000313" key="4">
    <source>
        <dbReference type="EMBL" id="SEO41103.1"/>
    </source>
</evidence>
<accession>A0A1N6HB98</accession>
<dbReference type="PANTHER" id="PTHR33755:SF9">
    <property type="entry name" value="TOXIN PARE1"/>
    <property type="match status" value="1"/>
</dbReference>
<evidence type="ECO:0000313" key="5">
    <source>
        <dbReference type="EMBL" id="SIN63010.1"/>
    </source>
</evidence>
<dbReference type="Proteomes" id="UP000185024">
    <property type="component" value="Unassembled WGS sequence"/>
</dbReference>
<dbReference type="Proteomes" id="UP000199493">
    <property type="component" value="Unassembled WGS sequence"/>
</dbReference>
<dbReference type="InterPro" id="IPR007712">
    <property type="entry name" value="RelE/ParE_toxin"/>
</dbReference>
<evidence type="ECO:0000313" key="6">
    <source>
        <dbReference type="Proteomes" id="UP000185024"/>
    </source>
</evidence>
<dbReference type="GeneID" id="97278317"/>
<dbReference type="EMBL" id="FSQX01000001">
    <property type="protein sequence ID" value="SIN63010.1"/>
    <property type="molecule type" value="Genomic_DNA"/>
</dbReference>
<evidence type="ECO:0000256" key="3">
    <source>
        <dbReference type="PIRNR" id="PIRNR029218"/>
    </source>
</evidence>
<name>A0A1N6HB98_9GAMM</name>